<dbReference type="EMBL" id="JASCZI010120926">
    <property type="protein sequence ID" value="MED6157733.1"/>
    <property type="molecule type" value="Genomic_DNA"/>
</dbReference>
<dbReference type="InterPro" id="IPR036047">
    <property type="entry name" value="F-box-like_dom_sf"/>
</dbReference>
<evidence type="ECO:0000313" key="3">
    <source>
        <dbReference type="Proteomes" id="UP001341840"/>
    </source>
</evidence>
<sequence>MSDVPPLRFYVPELPTELLTQIFLLCDAKTLIRVQATCHFWKDTLGSYEFVEQMGALWQTQRCSIYGHFGYLDNSRRTHDWVIKFSPSSGQRFPAVLPFELDPAYVTLDGVCFWVTWSHGEENVTPPYIVSFSSLTRMFQQIILPEEIHATCHMLLINDGHLCVAANTHNSEGGTGHAFIPATILDGDVIQVLESHVEIDDVQGMEWTHFHLRRYVTATGKRKTLLCVNYDGGVKLRSIHTYCEGFYPV</sequence>
<dbReference type="Proteomes" id="UP001341840">
    <property type="component" value="Unassembled WGS sequence"/>
</dbReference>
<dbReference type="Gene3D" id="1.20.1280.50">
    <property type="match status" value="1"/>
</dbReference>
<evidence type="ECO:0000313" key="2">
    <source>
        <dbReference type="EMBL" id="MED6157733.1"/>
    </source>
</evidence>
<dbReference type="SUPFAM" id="SSF81383">
    <property type="entry name" value="F-box domain"/>
    <property type="match status" value="1"/>
</dbReference>
<gene>
    <name evidence="2" type="ORF">PIB30_026129</name>
</gene>
<proteinExistence type="predicted"/>
<evidence type="ECO:0000259" key="1">
    <source>
        <dbReference type="PROSITE" id="PS50181"/>
    </source>
</evidence>
<protein>
    <recommendedName>
        <fullName evidence="1">F-box domain-containing protein</fullName>
    </recommendedName>
</protein>
<reference evidence="2 3" key="1">
    <citation type="journal article" date="2023" name="Plants (Basel)">
        <title>Bridging the Gap: Combining Genomics and Transcriptomics Approaches to Understand Stylosanthes scabra, an Orphan Legume from the Brazilian Caatinga.</title>
        <authorList>
            <person name="Ferreira-Neto J.R.C."/>
            <person name="da Silva M.D."/>
            <person name="Binneck E."/>
            <person name="de Melo N.F."/>
            <person name="da Silva R.H."/>
            <person name="de Melo A.L.T.M."/>
            <person name="Pandolfi V."/>
            <person name="Bustamante F.O."/>
            <person name="Brasileiro-Vidal A.C."/>
            <person name="Benko-Iseppon A.M."/>
        </authorList>
    </citation>
    <scope>NUCLEOTIDE SEQUENCE [LARGE SCALE GENOMIC DNA]</scope>
    <source>
        <tissue evidence="2">Leaves</tissue>
    </source>
</reference>
<dbReference type="InterPro" id="IPR001810">
    <property type="entry name" value="F-box_dom"/>
</dbReference>
<comment type="caution">
    <text evidence="2">The sequence shown here is derived from an EMBL/GenBank/DDBJ whole genome shotgun (WGS) entry which is preliminary data.</text>
</comment>
<dbReference type="CDD" id="cd09917">
    <property type="entry name" value="F-box_SF"/>
    <property type="match status" value="1"/>
</dbReference>
<dbReference type="Pfam" id="PF12937">
    <property type="entry name" value="F-box-like"/>
    <property type="match status" value="1"/>
</dbReference>
<dbReference type="PROSITE" id="PS50181">
    <property type="entry name" value="FBOX"/>
    <property type="match status" value="1"/>
</dbReference>
<accession>A0ABU6UC91</accession>
<name>A0ABU6UC91_9FABA</name>
<keyword evidence="3" id="KW-1185">Reference proteome</keyword>
<organism evidence="2 3">
    <name type="scientific">Stylosanthes scabra</name>
    <dbReference type="NCBI Taxonomy" id="79078"/>
    <lineage>
        <taxon>Eukaryota</taxon>
        <taxon>Viridiplantae</taxon>
        <taxon>Streptophyta</taxon>
        <taxon>Embryophyta</taxon>
        <taxon>Tracheophyta</taxon>
        <taxon>Spermatophyta</taxon>
        <taxon>Magnoliopsida</taxon>
        <taxon>eudicotyledons</taxon>
        <taxon>Gunneridae</taxon>
        <taxon>Pentapetalae</taxon>
        <taxon>rosids</taxon>
        <taxon>fabids</taxon>
        <taxon>Fabales</taxon>
        <taxon>Fabaceae</taxon>
        <taxon>Papilionoideae</taxon>
        <taxon>50 kb inversion clade</taxon>
        <taxon>dalbergioids sensu lato</taxon>
        <taxon>Dalbergieae</taxon>
        <taxon>Pterocarpus clade</taxon>
        <taxon>Stylosanthes</taxon>
    </lineage>
</organism>
<feature type="domain" description="F-box" evidence="1">
    <location>
        <begin position="8"/>
        <end position="54"/>
    </location>
</feature>